<gene>
    <name evidence="1" type="ORF">OTG14_06595</name>
</gene>
<dbReference type="SUPFAM" id="SSF52777">
    <property type="entry name" value="CoA-dependent acyltransferases"/>
    <property type="match status" value="1"/>
</dbReference>
<protein>
    <submittedName>
        <fullName evidence="1">Uncharacterized protein</fullName>
    </submittedName>
</protein>
<comment type="caution">
    <text evidence="1">The sequence shown here is derived from an EMBL/GenBank/DDBJ whole genome shotgun (WGS) entry which is preliminary data.</text>
</comment>
<evidence type="ECO:0000313" key="1">
    <source>
        <dbReference type="EMBL" id="MCX8302631.1"/>
    </source>
</evidence>
<accession>A0ABT3XDC1</accession>
<reference evidence="1" key="1">
    <citation type="submission" date="2022-11" db="EMBL/GenBank/DDBJ databases">
        <title>The draft genomes of two Enterobacter strains.</title>
        <authorList>
            <person name="He Y."/>
            <person name="Wu S."/>
            <person name="Feng Y."/>
            <person name="Zong Z."/>
        </authorList>
    </citation>
    <scope>NUCLEOTIDE SEQUENCE</scope>
    <source>
        <strain evidence="1">155092</strain>
    </source>
</reference>
<name>A0ABT3XDC1_9ENTR</name>
<organism evidence="1 2">
    <name type="scientific">Enterobacter pseudoroggenkampii</name>
    <dbReference type="NCBI Taxonomy" id="2996112"/>
    <lineage>
        <taxon>Bacteria</taxon>
        <taxon>Pseudomonadati</taxon>
        <taxon>Pseudomonadota</taxon>
        <taxon>Gammaproteobacteria</taxon>
        <taxon>Enterobacterales</taxon>
        <taxon>Enterobacteriaceae</taxon>
        <taxon>Enterobacter</taxon>
    </lineage>
</organism>
<sequence>MMKYKKIDSNRKQTLIFLELAKAIRGVALIDEIKSHRQYTKYATSLLIKSISDALDEERHLNCMIKYGSDNKLIELQDISARLTVSYENDGLSTGVYSSVITNTNNMSTLEVYRAISDLKSKGISSFDDSKRIRMLQRLPFFFAKWVSKFIFYFHPAVQRDFFRSFTVTSLGKKSLKLCIPISGSTFTFQLGSPKILDADECLFNIVMIYDHRVIDGIQASNLLDKIKTFYSKHLNDLGQTDVFVE</sequence>
<keyword evidence="2" id="KW-1185">Reference proteome</keyword>
<dbReference type="Proteomes" id="UP001163211">
    <property type="component" value="Unassembled WGS sequence"/>
</dbReference>
<dbReference type="InterPro" id="IPR023213">
    <property type="entry name" value="CAT-like_dom_sf"/>
</dbReference>
<dbReference type="EMBL" id="JAPMLV010000001">
    <property type="protein sequence ID" value="MCX8302631.1"/>
    <property type="molecule type" value="Genomic_DNA"/>
</dbReference>
<evidence type="ECO:0000313" key="2">
    <source>
        <dbReference type="Proteomes" id="UP001163211"/>
    </source>
</evidence>
<dbReference type="Gene3D" id="3.30.559.10">
    <property type="entry name" value="Chloramphenicol acetyltransferase-like domain"/>
    <property type="match status" value="1"/>
</dbReference>
<proteinExistence type="predicted"/>
<dbReference type="RefSeq" id="WP_248272094.1">
    <property type="nucleotide sequence ID" value="NZ_JAPMLV010000001.1"/>
</dbReference>